<gene>
    <name evidence="9" type="ORF">J437_LFUL012080</name>
</gene>
<feature type="domain" description="Calpain catalytic" evidence="8">
    <location>
        <begin position="161"/>
        <end position="381"/>
    </location>
</feature>
<dbReference type="PRINTS" id="PR00704">
    <property type="entry name" value="CALPAIN"/>
</dbReference>
<keyword evidence="2 6" id="KW-0645">Protease</keyword>
<dbReference type="GO" id="GO:0005737">
    <property type="term" value="C:cytoplasm"/>
    <property type="evidence" value="ECO:0007669"/>
    <property type="project" value="TreeGrafter"/>
</dbReference>
<dbReference type="InterPro" id="IPR022683">
    <property type="entry name" value="Calpain_III"/>
</dbReference>
<dbReference type="FunFam" id="3.90.70.10:FF:000001">
    <property type="entry name" value="Calpain-1 catalytic subunit"/>
    <property type="match status" value="1"/>
</dbReference>
<dbReference type="InterPro" id="IPR000169">
    <property type="entry name" value="Pept_cys_AS"/>
</dbReference>
<dbReference type="PROSITE" id="PS50203">
    <property type="entry name" value="CALPAIN_CAT"/>
    <property type="match status" value="1"/>
</dbReference>
<keyword evidence="4 6" id="KW-0788">Thiol protease</keyword>
<organism evidence="9 10">
    <name type="scientific">Ladona fulva</name>
    <name type="common">Scarce chaser dragonfly</name>
    <name type="synonym">Libellula fulva</name>
    <dbReference type="NCBI Taxonomy" id="123851"/>
    <lineage>
        <taxon>Eukaryota</taxon>
        <taxon>Metazoa</taxon>
        <taxon>Ecdysozoa</taxon>
        <taxon>Arthropoda</taxon>
        <taxon>Hexapoda</taxon>
        <taxon>Insecta</taxon>
        <taxon>Pterygota</taxon>
        <taxon>Palaeoptera</taxon>
        <taxon>Odonata</taxon>
        <taxon>Epiprocta</taxon>
        <taxon>Anisoptera</taxon>
        <taxon>Libelluloidea</taxon>
        <taxon>Libellulidae</taxon>
        <taxon>Ladona</taxon>
    </lineage>
</organism>
<evidence type="ECO:0000259" key="8">
    <source>
        <dbReference type="PROSITE" id="PS50203"/>
    </source>
</evidence>
<dbReference type="Pfam" id="PF01067">
    <property type="entry name" value="Calpain_III"/>
    <property type="match status" value="1"/>
</dbReference>
<proteinExistence type="inferred from homology"/>
<keyword evidence="3 6" id="KW-0378">Hydrolase</keyword>
<evidence type="ECO:0000313" key="9">
    <source>
        <dbReference type="EMBL" id="KAG8231804.1"/>
    </source>
</evidence>
<dbReference type="OrthoDB" id="424753at2759"/>
<dbReference type="CDD" id="cd00044">
    <property type="entry name" value="CysPc"/>
    <property type="match status" value="1"/>
</dbReference>
<feature type="active site" evidence="5 6">
    <location>
        <position position="321"/>
    </location>
</feature>
<comment type="similarity">
    <text evidence="1">Belongs to the peptidase C2 family.</text>
</comment>
<dbReference type="InterPro" id="IPR022684">
    <property type="entry name" value="Calpain_cysteine_protease"/>
</dbReference>
<name>A0A8K0KAY0_LADFU</name>
<dbReference type="Proteomes" id="UP000792457">
    <property type="component" value="Unassembled WGS sequence"/>
</dbReference>
<feature type="region of interest" description="Disordered" evidence="7">
    <location>
        <begin position="1"/>
        <end position="33"/>
    </location>
</feature>
<comment type="caution">
    <text evidence="9">The sequence shown here is derived from an EMBL/GenBank/DDBJ whole genome shotgun (WGS) entry which is preliminary data.</text>
</comment>
<accession>A0A8K0KAY0</accession>
<dbReference type="SMART" id="SM00720">
    <property type="entry name" value="calpain_III"/>
    <property type="match status" value="1"/>
</dbReference>
<dbReference type="SMART" id="SM00230">
    <property type="entry name" value="CysPc"/>
    <property type="match status" value="1"/>
</dbReference>
<dbReference type="PANTHER" id="PTHR10183">
    <property type="entry name" value="CALPAIN"/>
    <property type="match status" value="1"/>
</dbReference>
<feature type="region of interest" description="Disordered" evidence="7">
    <location>
        <begin position="78"/>
        <end position="127"/>
    </location>
</feature>
<evidence type="ECO:0000256" key="3">
    <source>
        <dbReference type="ARBA" id="ARBA00022801"/>
    </source>
</evidence>
<dbReference type="InterPro" id="IPR036213">
    <property type="entry name" value="Calpain_III_sf"/>
</dbReference>
<dbReference type="InterPro" id="IPR038765">
    <property type="entry name" value="Papain-like_cys_pep_sf"/>
</dbReference>
<keyword evidence="10" id="KW-1185">Reference proteome</keyword>
<dbReference type="PANTHER" id="PTHR10183:SF433">
    <property type="entry name" value="CALPAIN-A-RELATED"/>
    <property type="match status" value="1"/>
</dbReference>
<reference evidence="9" key="1">
    <citation type="submission" date="2013-04" db="EMBL/GenBank/DDBJ databases">
        <authorList>
            <person name="Qu J."/>
            <person name="Murali S.C."/>
            <person name="Bandaranaike D."/>
            <person name="Bellair M."/>
            <person name="Blankenburg K."/>
            <person name="Chao H."/>
            <person name="Dinh H."/>
            <person name="Doddapaneni H."/>
            <person name="Downs B."/>
            <person name="Dugan-Rocha S."/>
            <person name="Elkadiri S."/>
            <person name="Gnanaolivu R.D."/>
            <person name="Hernandez B."/>
            <person name="Javaid M."/>
            <person name="Jayaseelan J.C."/>
            <person name="Lee S."/>
            <person name="Li M."/>
            <person name="Ming W."/>
            <person name="Munidasa M."/>
            <person name="Muniz J."/>
            <person name="Nguyen L."/>
            <person name="Ongeri F."/>
            <person name="Osuji N."/>
            <person name="Pu L.-L."/>
            <person name="Puazo M."/>
            <person name="Qu C."/>
            <person name="Quiroz J."/>
            <person name="Raj R."/>
            <person name="Weissenberger G."/>
            <person name="Xin Y."/>
            <person name="Zou X."/>
            <person name="Han Y."/>
            <person name="Richards S."/>
            <person name="Worley K."/>
            <person name="Muzny D."/>
            <person name="Gibbs R."/>
        </authorList>
    </citation>
    <scope>NUCLEOTIDE SEQUENCE</scope>
    <source>
        <strain evidence="9">Sampled in the wild</strain>
    </source>
</reference>
<dbReference type="Pfam" id="PF00648">
    <property type="entry name" value="Peptidase_C2"/>
    <property type="match status" value="2"/>
</dbReference>
<evidence type="ECO:0000256" key="5">
    <source>
        <dbReference type="PIRSR" id="PIRSR622684-1"/>
    </source>
</evidence>
<evidence type="ECO:0000256" key="4">
    <source>
        <dbReference type="ARBA" id="ARBA00022807"/>
    </source>
</evidence>
<dbReference type="SUPFAM" id="SSF49758">
    <property type="entry name" value="Calpain large subunit, middle domain (domain III)"/>
    <property type="match status" value="1"/>
</dbReference>
<protein>
    <recommendedName>
        <fullName evidence="8">Calpain catalytic domain-containing protein</fullName>
    </recommendedName>
</protein>
<dbReference type="PROSITE" id="PS00139">
    <property type="entry name" value="THIOL_PROTEASE_CYS"/>
    <property type="match status" value="1"/>
</dbReference>
<dbReference type="AlphaFoldDB" id="A0A8K0KAY0"/>
<sequence length="584" mass="67455">MSHREPSKSSLIRTERGQLFTYQSVTSSTKAAETHSLVTNKNYEVKPSSYYARKWPPMGWNSPVKAPLSTSPMLNKKTTTPLNHYTPMPTWKSPGKGPTRAYPTPKYKRTPSDDNNQNYYAPPSPSRKCFPLGERGSGLRPRGSVQDFEQLRQECLAGGYLFEDPEFPADDSALFYSQTPSKPFEWKRPFVSNDEICDDPRLFVEGFSRFDAQQGELGDCWLIAAVANLTLDKRLFHQVVPQDQSFVDQYSGIFHFRFWQYGRWVDVVIDDRLPTPDPNIVEAVTDEGLVRGHAYSITRVCYVDITTPNTTGKIPLIRMRNPWGNEAEWKGAWSDKSAEWRFISDEEKEEIGLTFEHDGEFWMSYRDFLTRFSRLEICNLNPDSLEDDEDRKKWEMSHFEGEWVRGVTAGGCRNYLGKKYNLESYINKNFLIQQLEDPENLPKPLGLDFFKYNASVARSPSFINLREVSARFKLPPGTYCIVPSTFEPNEEGEFILRVFSENKNNMEKSMGCVKEVEPEPDLKSKDEKVREFFRKIAGEDLEVDWMELKEILDFAMKNAGASSPFIRAIVMDGKIRRRMHKTQK</sequence>
<dbReference type="SUPFAM" id="SSF54001">
    <property type="entry name" value="Cysteine proteinases"/>
    <property type="match status" value="1"/>
</dbReference>
<dbReference type="InterPro" id="IPR001300">
    <property type="entry name" value="Peptidase_C2_calpain_cat"/>
</dbReference>
<evidence type="ECO:0000313" key="10">
    <source>
        <dbReference type="Proteomes" id="UP000792457"/>
    </source>
</evidence>
<dbReference type="Gene3D" id="3.90.70.10">
    <property type="entry name" value="Cysteine proteinases"/>
    <property type="match status" value="1"/>
</dbReference>
<dbReference type="EMBL" id="KZ308575">
    <property type="protein sequence ID" value="KAG8231804.1"/>
    <property type="molecule type" value="Genomic_DNA"/>
</dbReference>
<reference evidence="9" key="2">
    <citation type="submission" date="2017-10" db="EMBL/GenBank/DDBJ databases">
        <title>Ladona fulva Genome sequencing and assembly.</title>
        <authorList>
            <person name="Murali S."/>
            <person name="Richards S."/>
            <person name="Bandaranaike D."/>
            <person name="Bellair M."/>
            <person name="Blankenburg K."/>
            <person name="Chao H."/>
            <person name="Dinh H."/>
            <person name="Doddapaneni H."/>
            <person name="Dugan-Rocha S."/>
            <person name="Elkadiri S."/>
            <person name="Gnanaolivu R."/>
            <person name="Hernandez B."/>
            <person name="Skinner E."/>
            <person name="Javaid M."/>
            <person name="Lee S."/>
            <person name="Li M."/>
            <person name="Ming W."/>
            <person name="Munidasa M."/>
            <person name="Muniz J."/>
            <person name="Nguyen L."/>
            <person name="Hughes D."/>
            <person name="Osuji N."/>
            <person name="Pu L.-L."/>
            <person name="Puazo M."/>
            <person name="Qu C."/>
            <person name="Quiroz J."/>
            <person name="Raj R."/>
            <person name="Weissenberger G."/>
            <person name="Xin Y."/>
            <person name="Zou X."/>
            <person name="Han Y."/>
            <person name="Worley K."/>
            <person name="Muzny D."/>
            <person name="Gibbs R."/>
        </authorList>
    </citation>
    <scope>NUCLEOTIDE SEQUENCE</scope>
    <source>
        <strain evidence="9">Sampled in the wild</strain>
    </source>
</reference>
<dbReference type="GO" id="GO:0004198">
    <property type="term" value="F:calcium-dependent cysteine-type endopeptidase activity"/>
    <property type="evidence" value="ECO:0007669"/>
    <property type="project" value="InterPro"/>
</dbReference>
<evidence type="ECO:0000256" key="7">
    <source>
        <dbReference type="SAM" id="MobiDB-lite"/>
    </source>
</evidence>
<evidence type="ECO:0000256" key="1">
    <source>
        <dbReference type="ARBA" id="ARBA00007623"/>
    </source>
</evidence>
<feature type="compositionally biased region" description="Polar residues" evidence="7">
    <location>
        <begin position="20"/>
        <end position="33"/>
    </location>
</feature>
<dbReference type="GO" id="GO:0006508">
    <property type="term" value="P:proteolysis"/>
    <property type="evidence" value="ECO:0007669"/>
    <property type="project" value="UniProtKB-KW"/>
</dbReference>
<feature type="active site" evidence="5 6">
    <location>
        <position position="220"/>
    </location>
</feature>
<feature type="active site" evidence="5 6">
    <location>
        <position position="293"/>
    </location>
</feature>
<evidence type="ECO:0000256" key="2">
    <source>
        <dbReference type="ARBA" id="ARBA00022670"/>
    </source>
</evidence>
<dbReference type="Gene3D" id="2.60.120.380">
    <property type="match status" value="2"/>
</dbReference>
<dbReference type="InterPro" id="IPR022682">
    <property type="entry name" value="Calpain_domain_III"/>
</dbReference>
<evidence type="ECO:0000256" key="6">
    <source>
        <dbReference type="PROSITE-ProRule" id="PRU00239"/>
    </source>
</evidence>